<evidence type="ECO:0000313" key="2">
    <source>
        <dbReference type="Proteomes" id="UP000076154"/>
    </source>
</evidence>
<comment type="caution">
    <text evidence="1">The sequence shown here is derived from an EMBL/GenBank/DDBJ whole genome shotgun (WGS) entry which is preliminary data.</text>
</comment>
<reference evidence="1" key="1">
    <citation type="submission" date="2018-04" db="EMBL/GenBank/DDBJ databases">
        <title>Whole genome sequencing of Hypsizygus marmoreus.</title>
        <authorList>
            <person name="Choi I.-G."/>
            <person name="Min B."/>
            <person name="Kim J.-G."/>
            <person name="Kim S."/>
            <person name="Oh Y.-L."/>
            <person name="Kong W.-S."/>
            <person name="Park H."/>
            <person name="Jeong J."/>
            <person name="Song E.-S."/>
        </authorList>
    </citation>
    <scope>NUCLEOTIDE SEQUENCE [LARGE SCALE GENOMIC DNA]</scope>
    <source>
        <strain evidence="1">51987-8</strain>
    </source>
</reference>
<organism evidence="1 2">
    <name type="scientific">Hypsizygus marmoreus</name>
    <name type="common">White beech mushroom</name>
    <name type="synonym">Agaricus marmoreus</name>
    <dbReference type="NCBI Taxonomy" id="39966"/>
    <lineage>
        <taxon>Eukaryota</taxon>
        <taxon>Fungi</taxon>
        <taxon>Dikarya</taxon>
        <taxon>Basidiomycota</taxon>
        <taxon>Agaricomycotina</taxon>
        <taxon>Agaricomycetes</taxon>
        <taxon>Agaricomycetidae</taxon>
        <taxon>Agaricales</taxon>
        <taxon>Tricholomatineae</taxon>
        <taxon>Lyophyllaceae</taxon>
        <taxon>Hypsizygus</taxon>
    </lineage>
</organism>
<dbReference type="OrthoDB" id="3270520at2759"/>
<dbReference type="AlphaFoldDB" id="A0A369JCT8"/>
<proteinExistence type="predicted"/>
<name>A0A369JCT8_HYPMA</name>
<evidence type="ECO:0000313" key="1">
    <source>
        <dbReference type="EMBL" id="RDB19142.1"/>
    </source>
</evidence>
<gene>
    <name evidence="1" type="ORF">Hypma_014266</name>
</gene>
<keyword evidence="2" id="KW-1185">Reference proteome</keyword>
<dbReference type="Proteomes" id="UP000076154">
    <property type="component" value="Unassembled WGS sequence"/>
</dbReference>
<sequence length="96" mass="11266">MTDFAELRLHIQNDHIKAGRMKERIRCKKTTHHSTTAQNLEPIFDFRNTMWLEVAKESALKGLEEEQEFYELLDLDAAEEADDDETVQALKEMINE</sequence>
<accession>A0A369JCT8</accession>
<dbReference type="EMBL" id="LUEZ02000084">
    <property type="protein sequence ID" value="RDB19142.1"/>
    <property type="molecule type" value="Genomic_DNA"/>
</dbReference>
<protein>
    <submittedName>
        <fullName evidence="1">Uncharacterized protein</fullName>
    </submittedName>
</protein>
<dbReference type="InParanoid" id="A0A369JCT8"/>